<dbReference type="STRING" id="33044.GCA_900005695_01148"/>
<accession>A0A380ZFJ5</accession>
<dbReference type="EMBL" id="UFTF01000001">
    <property type="protein sequence ID" value="SUV45320.1"/>
    <property type="molecule type" value="Genomic_DNA"/>
</dbReference>
<sequence length="50" mass="5634">MNISLNEVEDVIELSDGEVMPMLANVKYAQRNVIQVCQSTVDTDDLHEVQ</sequence>
<name>A0A380ZFJ5_BARDO</name>
<proteinExistence type="predicted"/>
<protein>
    <submittedName>
        <fullName evidence="1">Uncharacterized protein</fullName>
    </submittedName>
</protein>
<gene>
    <name evidence="1" type="ORF">NCTC12862_01048</name>
</gene>
<reference evidence="1 2" key="1">
    <citation type="submission" date="2018-06" db="EMBL/GenBank/DDBJ databases">
        <authorList>
            <consortium name="Pathogen Informatics"/>
            <person name="Doyle S."/>
        </authorList>
    </citation>
    <scope>NUCLEOTIDE SEQUENCE [LARGE SCALE GENOMIC DNA]</scope>
    <source>
        <strain evidence="1 2">NCTC12862</strain>
    </source>
</reference>
<dbReference type="Proteomes" id="UP000254950">
    <property type="component" value="Unassembled WGS sequence"/>
</dbReference>
<organism evidence="1 2">
    <name type="scientific">Bartonella doshiae</name>
    <dbReference type="NCBI Taxonomy" id="33044"/>
    <lineage>
        <taxon>Bacteria</taxon>
        <taxon>Pseudomonadati</taxon>
        <taxon>Pseudomonadota</taxon>
        <taxon>Alphaproteobacteria</taxon>
        <taxon>Hyphomicrobiales</taxon>
        <taxon>Bartonellaceae</taxon>
        <taxon>Bartonella</taxon>
    </lineage>
</organism>
<evidence type="ECO:0000313" key="1">
    <source>
        <dbReference type="EMBL" id="SUV45320.1"/>
    </source>
</evidence>
<evidence type="ECO:0000313" key="2">
    <source>
        <dbReference type="Proteomes" id="UP000254950"/>
    </source>
</evidence>
<dbReference type="AlphaFoldDB" id="A0A380ZFJ5"/>
<dbReference type="RefSeq" id="WP_004856058.1">
    <property type="nucleotide sequence ID" value="NZ_CACVBC010000002.1"/>
</dbReference>